<proteinExistence type="predicted"/>
<evidence type="ECO:0000313" key="2">
    <source>
        <dbReference type="Proteomes" id="UP000058074"/>
    </source>
</evidence>
<name>A0A0N9UVR7_SPHMC</name>
<dbReference type="PATRIC" id="fig|33050.5.peg.26"/>
<reference evidence="1 2" key="1">
    <citation type="journal article" date="2015" name="Genome Announc.">
        <title>Complete Genome Sequence of Polypropylene Glycol- and Polyethylene Glycol-Degrading Sphingopyxis macrogoltabida Strain EY-1.</title>
        <authorList>
            <person name="Ohtsubo Y."/>
            <person name="Nagata Y."/>
            <person name="Numata M."/>
            <person name="Tsuchikane K."/>
            <person name="Hosoyama A."/>
            <person name="Yamazoe A."/>
            <person name="Tsuda M."/>
            <person name="Fujita N."/>
            <person name="Kawai F."/>
        </authorList>
    </citation>
    <scope>NUCLEOTIDE SEQUENCE [LARGE SCALE GENOMIC DNA]</scope>
    <source>
        <strain evidence="1 2">EY-1</strain>
    </source>
</reference>
<sequence length="72" mass="7631">MSFQAYLDNVEAKTGKSAAELKAIAIDKGLADDGGLAPGVKATAIVDWLKRDFDLGHGHAMSIVAYIKGKRN</sequence>
<dbReference type="AlphaFoldDB" id="A0A0N9UVR7"/>
<organism evidence="1 2">
    <name type="scientific">Sphingopyxis macrogoltabida</name>
    <name type="common">Sphingomonas macrogoltabidus</name>
    <dbReference type="NCBI Taxonomy" id="33050"/>
    <lineage>
        <taxon>Bacteria</taxon>
        <taxon>Pseudomonadati</taxon>
        <taxon>Pseudomonadota</taxon>
        <taxon>Alphaproteobacteria</taxon>
        <taxon>Sphingomonadales</taxon>
        <taxon>Sphingomonadaceae</taxon>
        <taxon>Sphingopyxis</taxon>
    </lineage>
</organism>
<dbReference type="KEGG" id="smag:AN936_00130"/>
<dbReference type="RefSeq" id="WP_054586369.1">
    <property type="nucleotide sequence ID" value="NZ_CP012700.1"/>
</dbReference>
<protein>
    <recommendedName>
        <fullName evidence="3">DUF4287 domain-containing protein</fullName>
    </recommendedName>
</protein>
<dbReference type="Proteomes" id="UP000058074">
    <property type="component" value="Chromosome"/>
</dbReference>
<dbReference type="Pfam" id="PF14117">
    <property type="entry name" value="DUF4287"/>
    <property type="match status" value="1"/>
</dbReference>
<accession>A0A0N9UVR7</accession>
<dbReference type="EMBL" id="CP012700">
    <property type="protein sequence ID" value="ALH78838.1"/>
    <property type="molecule type" value="Genomic_DNA"/>
</dbReference>
<evidence type="ECO:0000313" key="1">
    <source>
        <dbReference type="EMBL" id="ALH78838.1"/>
    </source>
</evidence>
<gene>
    <name evidence="1" type="ORF">AN936_00130</name>
</gene>
<dbReference type="OrthoDB" id="9809825at2"/>
<dbReference type="InterPro" id="IPR025629">
    <property type="entry name" value="DUF4287"/>
</dbReference>
<evidence type="ECO:0008006" key="3">
    <source>
        <dbReference type="Google" id="ProtNLM"/>
    </source>
</evidence>